<dbReference type="InterPro" id="IPR001452">
    <property type="entry name" value="SH3_domain"/>
</dbReference>
<dbReference type="PANTHER" id="PTHR15706">
    <property type="entry name" value="SH3 MULTIPLE DOMAIN"/>
    <property type="match status" value="1"/>
</dbReference>
<feature type="domain" description="PX" evidence="5">
    <location>
        <begin position="4"/>
        <end position="127"/>
    </location>
</feature>
<dbReference type="Pfam" id="PF00787">
    <property type="entry name" value="PX"/>
    <property type="match status" value="1"/>
</dbReference>
<reference evidence="6 7" key="1">
    <citation type="journal article" date="2023" name="BMC Biol.">
        <title>The compact genome of the sponge Oopsacas minuta (Hexactinellida) is lacking key metazoan core genes.</title>
        <authorList>
            <person name="Santini S."/>
            <person name="Schenkelaars Q."/>
            <person name="Jourda C."/>
            <person name="Duchesne M."/>
            <person name="Belahbib H."/>
            <person name="Rocher C."/>
            <person name="Selva M."/>
            <person name="Riesgo A."/>
            <person name="Vervoort M."/>
            <person name="Leys S.P."/>
            <person name="Kodjabachian L."/>
            <person name="Le Bivic A."/>
            <person name="Borchiellini C."/>
            <person name="Claverie J.M."/>
            <person name="Renard E."/>
        </authorList>
    </citation>
    <scope>NUCLEOTIDE SEQUENCE [LARGE SCALE GENOMIC DNA]</scope>
    <source>
        <strain evidence="6">SPO-2</strain>
    </source>
</reference>
<dbReference type="SUPFAM" id="SSF50044">
    <property type="entry name" value="SH3-domain"/>
    <property type="match status" value="1"/>
</dbReference>
<dbReference type="InterPro" id="IPR036028">
    <property type="entry name" value="SH3-like_dom_sf"/>
</dbReference>
<keyword evidence="2" id="KW-0677">Repeat</keyword>
<evidence type="ECO:0000256" key="1">
    <source>
        <dbReference type="ARBA" id="ARBA00022443"/>
    </source>
</evidence>
<gene>
    <name evidence="6" type="ORF">LOD99_13955</name>
</gene>
<dbReference type="InterPro" id="IPR001683">
    <property type="entry name" value="PX_dom"/>
</dbReference>
<dbReference type="SMART" id="SM00312">
    <property type="entry name" value="PX"/>
    <property type="match status" value="1"/>
</dbReference>
<proteinExistence type="predicted"/>
<evidence type="ECO:0000313" key="7">
    <source>
        <dbReference type="Proteomes" id="UP001165289"/>
    </source>
</evidence>
<keyword evidence="7" id="KW-1185">Reference proteome</keyword>
<dbReference type="Gene3D" id="3.30.1520.10">
    <property type="entry name" value="Phox-like domain"/>
    <property type="match status" value="1"/>
</dbReference>
<sequence length="220" mass="24842">MSVRSVQNLSIQGLEKRMFPSKHYVYVIQVTWTTGAANIIYRRYSQFFEFQLSLLTQFPVEGGRKNPEDRVIPFLPGKILFGRSHVRGVAEQRLGPLGEYLDKLLALPSISTCQIVSDFFGATDEDIKPIREKQKSIRETEARNISDPILLEQWVAIADFNKEKRSQCSLKEGSVVDVVEKKASGWWFIENSGNQGWVPASYLEPVSGGQDDEVEKCAPG</sequence>
<dbReference type="InterPro" id="IPR051228">
    <property type="entry name" value="NADPH_Oxidase/PX-Domain"/>
</dbReference>
<dbReference type="Gene3D" id="2.30.30.40">
    <property type="entry name" value="SH3 Domains"/>
    <property type="match status" value="1"/>
</dbReference>
<evidence type="ECO:0000256" key="2">
    <source>
        <dbReference type="ARBA" id="ARBA00022737"/>
    </source>
</evidence>
<dbReference type="AlphaFoldDB" id="A0AAV7KIH3"/>
<dbReference type="PROSITE" id="PS50002">
    <property type="entry name" value="SH3"/>
    <property type="match status" value="1"/>
</dbReference>
<dbReference type="GO" id="GO:0016176">
    <property type="term" value="F:superoxide-generating NADPH oxidase activator activity"/>
    <property type="evidence" value="ECO:0007669"/>
    <property type="project" value="TreeGrafter"/>
</dbReference>
<dbReference type="PROSITE" id="PS50195">
    <property type="entry name" value="PX"/>
    <property type="match status" value="1"/>
</dbReference>
<dbReference type="SMART" id="SM00326">
    <property type="entry name" value="SH3"/>
    <property type="match status" value="1"/>
</dbReference>
<keyword evidence="1 3" id="KW-0728">SH3 domain</keyword>
<dbReference type="GO" id="GO:0035091">
    <property type="term" value="F:phosphatidylinositol binding"/>
    <property type="evidence" value="ECO:0007669"/>
    <property type="project" value="InterPro"/>
</dbReference>
<organism evidence="6 7">
    <name type="scientific">Oopsacas minuta</name>
    <dbReference type="NCBI Taxonomy" id="111878"/>
    <lineage>
        <taxon>Eukaryota</taxon>
        <taxon>Metazoa</taxon>
        <taxon>Porifera</taxon>
        <taxon>Hexactinellida</taxon>
        <taxon>Hexasterophora</taxon>
        <taxon>Lyssacinosida</taxon>
        <taxon>Leucopsacidae</taxon>
        <taxon>Oopsacas</taxon>
    </lineage>
</organism>
<dbReference type="SUPFAM" id="SSF64268">
    <property type="entry name" value="PX domain"/>
    <property type="match status" value="1"/>
</dbReference>
<dbReference type="Pfam" id="PF00018">
    <property type="entry name" value="SH3_1"/>
    <property type="match status" value="1"/>
</dbReference>
<evidence type="ECO:0000259" key="5">
    <source>
        <dbReference type="PROSITE" id="PS50195"/>
    </source>
</evidence>
<accession>A0AAV7KIH3</accession>
<evidence type="ECO:0000313" key="6">
    <source>
        <dbReference type="EMBL" id="KAI6660369.1"/>
    </source>
</evidence>
<comment type="caution">
    <text evidence="6">The sequence shown here is derived from an EMBL/GenBank/DDBJ whole genome shotgun (WGS) entry which is preliminary data.</text>
</comment>
<protein>
    <submittedName>
        <fullName evidence="6">SH3 and PX domain-containing protein 2B-like</fullName>
    </submittedName>
</protein>
<dbReference type="Proteomes" id="UP001165289">
    <property type="component" value="Unassembled WGS sequence"/>
</dbReference>
<dbReference type="EMBL" id="JAKMXF010000033">
    <property type="protein sequence ID" value="KAI6660369.1"/>
    <property type="molecule type" value="Genomic_DNA"/>
</dbReference>
<dbReference type="GO" id="GO:0005737">
    <property type="term" value="C:cytoplasm"/>
    <property type="evidence" value="ECO:0007669"/>
    <property type="project" value="TreeGrafter"/>
</dbReference>
<feature type="domain" description="SH3" evidence="4">
    <location>
        <begin position="149"/>
        <end position="208"/>
    </location>
</feature>
<dbReference type="InterPro" id="IPR036871">
    <property type="entry name" value="PX_dom_sf"/>
</dbReference>
<evidence type="ECO:0000256" key="3">
    <source>
        <dbReference type="PROSITE-ProRule" id="PRU00192"/>
    </source>
</evidence>
<name>A0AAV7KIH3_9METZ</name>
<evidence type="ECO:0000259" key="4">
    <source>
        <dbReference type="PROSITE" id="PS50002"/>
    </source>
</evidence>
<dbReference type="GO" id="GO:0042554">
    <property type="term" value="P:superoxide anion generation"/>
    <property type="evidence" value="ECO:0007669"/>
    <property type="project" value="TreeGrafter"/>
</dbReference>
<dbReference type="PANTHER" id="PTHR15706:SF2">
    <property type="entry name" value="SH3 AND PX DOMAIN-CONTAINING PROTEIN 2A"/>
    <property type="match status" value="1"/>
</dbReference>